<proteinExistence type="predicted"/>
<dbReference type="EMBL" id="BJWA01000051">
    <property type="protein sequence ID" value="GEL81948.1"/>
    <property type="molecule type" value="Genomic_DNA"/>
</dbReference>
<evidence type="ECO:0000259" key="1">
    <source>
        <dbReference type="Pfam" id="PF12961"/>
    </source>
</evidence>
<accession>A0ABQ0VGW2</accession>
<evidence type="ECO:0000313" key="2">
    <source>
        <dbReference type="EMBL" id="GEL81948.1"/>
    </source>
</evidence>
<comment type="caution">
    <text evidence="2">The sequence shown here is derived from an EMBL/GenBank/DDBJ whole genome shotgun (WGS) entry which is preliminary data.</text>
</comment>
<name>A0ABQ0VGW2_ENTMU</name>
<dbReference type="Gene3D" id="2.30.130.30">
    <property type="entry name" value="Hypothetical protein"/>
    <property type="match status" value="1"/>
</dbReference>
<keyword evidence="3" id="KW-1185">Reference proteome</keyword>
<evidence type="ECO:0000313" key="3">
    <source>
        <dbReference type="Proteomes" id="UP000321175"/>
    </source>
</evidence>
<dbReference type="InterPro" id="IPR015947">
    <property type="entry name" value="PUA-like_sf"/>
</dbReference>
<dbReference type="RefSeq" id="WP_233433785.1">
    <property type="nucleotide sequence ID" value="NZ_BJWA01000051.1"/>
</dbReference>
<dbReference type="SUPFAM" id="SSF88697">
    <property type="entry name" value="PUA domain-like"/>
    <property type="match status" value="1"/>
</dbReference>
<dbReference type="InterPro" id="IPR039440">
    <property type="entry name" value="DUF3850"/>
</dbReference>
<gene>
    <name evidence="2" type="ORF">EMU01_30920</name>
</gene>
<sequence>MSKQITIETLKKIISRNKNFFSDISFVLTQAGMDCGDIEPEEEEVLSKWCELIVSVALESVLSESMFTSNHQVINEHELKILPEYFGAITSGQKKFEIRKNDRDYKVGEQLLLREWNSEEFTGWAYKATITYVTDYAQKDGYVVLGIKGQEEVERL</sequence>
<protein>
    <recommendedName>
        <fullName evidence="1">DUF3850 domain-containing protein</fullName>
    </recommendedName>
</protein>
<organism evidence="2 3">
    <name type="scientific">Enterococcus mundtii</name>
    <dbReference type="NCBI Taxonomy" id="53346"/>
    <lineage>
        <taxon>Bacteria</taxon>
        <taxon>Bacillati</taxon>
        <taxon>Bacillota</taxon>
        <taxon>Bacilli</taxon>
        <taxon>Lactobacillales</taxon>
        <taxon>Enterococcaceae</taxon>
        <taxon>Enterococcus</taxon>
    </lineage>
</organism>
<feature type="domain" description="DUF3850" evidence="1">
    <location>
        <begin position="77"/>
        <end position="147"/>
    </location>
</feature>
<reference evidence="2 3" key="1">
    <citation type="submission" date="2019-07" db="EMBL/GenBank/DDBJ databases">
        <title>Whole genome shotgun sequence of Enterococcus mundtii NBRC 100490.</title>
        <authorList>
            <person name="Hosoyama A."/>
            <person name="Uohara A."/>
            <person name="Ohji S."/>
            <person name="Ichikawa N."/>
        </authorList>
    </citation>
    <scope>NUCLEOTIDE SEQUENCE [LARGE SCALE GENOMIC DNA]</scope>
    <source>
        <strain evidence="2 3">NBRC 100490</strain>
    </source>
</reference>
<dbReference type="Proteomes" id="UP000321175">
    <property type="component" value="Unassembled WGS sequence"/>
</dbReference>
<dbReference type="Pfam" id="PF12961">
    <property type="entry name" value="DUF3850"/>
    <property type="match status" value="1"/>
</dbReference>
<dbReference type="GeneID" id="69254595"/>